<evidence type="ECO:0000313" key="3">
    <source>
        <dbReference type="Proteomes" id="UP000824156"/>
    </source>
</evidence>
<comment type="caution">
    <text evidence="2">The sequence shown here is derived from an EMBL/GenBank/DDBJ whole genome shotgun (WGS) entry which is preliminary data.</text>
</comment>
<accession>A0A9D1W8M7</accession>
<sequence>AQEAEEVEESLSLAESESDLIKKALAKHKGKRKSAAKELGISERTLYRKIKDLGLK</sequence>
<protein>
    <submittedName>
        <fullName evidence="2">Sigma-54-dependent Fis family transcriptional regulator</fullName>
    </submittedName>
</protein>
<evidence type="ECO:0000313" key="2">
    <source>
        <dbReference type="EMBL" id="HIX53807.1"/>
    </source>
</evidence>
<reference evidence="2" key="1">
    <citation type="journal article" date="2021" name="PeerJ">
        <title>Extensive microbial diversity within the chicken gut microbiome revealed by metagenomics and culture.</title>
        <authorList>
            <person name="Gilroy R."/>
            <person name="Ravi A."/>
            <person name="Getino M."/>
            <person name="Pursley I."/>
            <person name="Horton D.L."/>
            <person name="Alikhan N.F."/>
            <person name="Baker D."/>
            <person name="Gharbi K."/>
            <person name="Hall N."/>
            <person name="Watson M."/>
            <person name="Adriaenssens E.M."/>
            <person name="Foster-Nyarko E."/>
            <person name="Jarju S."/>
            <person name="Secka A."/>
            <person name="Antonio M."/>
            <person name="Oren A."/>
            <person name="Chaudhuri R.R."/>
            <person name="La Ragione R."/>
            <person name="Hildebrand F."/>
            <person name="Pallen M.J."/>
        </authorList>
    </citation>
    <scope>NUCLEOTIDE SEQUENCE</scope>
    <source>
        <strain evidence="2">1719</strain>
    </source>
</reference>
<dbReference type="InterPro" id="IPR002197">
    <property type="entry name" value="HTH_Fis"/>
</dbReference>
<dbReference type="Gene3D" id="1.10.10.60">
    <property type="entry name" value="Homeodomain-like"/>
    <property type="match status" value="1"/>
</dbReference>
<dbReference type="SUPFAM" id="SSF46689">
    <property type="entry name" value="Homeodomain-like"/>
    <property type="match status" value="1"/>
</dbReference>
<dbReference type="AlphaFoldDB" id="A0A9D1W8M7"/>
<dbReference type="PRINTS" id="PR01590">
    <property type="entry name" value="HTHFIS"/>
</dbReference>
<reference evidence="2" key="2">
    <citation type="submission" date="2021-04" db="EMBL/GenBank/DDBJ databases">
        <authorList>
            <person name="Gilroy R."/>
        </authorList>
    </citation>
    <scope>NUCLEOTIDE SEQUENCE</scope>
    <source>
        <strain evidence="2">1719</strain>
    </source>
</reference>
<feature type="non-terminal residue" evidence="2">
    <location>
        <position position="1"/>
    </location>
</feature>
<name>A0A9D1W8M7_9SPHI</name>
<dbReference type="EMBL" id="DXEZ01000060">
    <property type="protein sequence ID" value="HIX53807.1"/>
    <property type="molecule type" value="Genomic_DNA"/>
</dbReference>
<evidence type="ECO:0000259" key="1">
    <source>
        <dbReference type="Pfam" id="PF02954"/>
    </source>
</evidence>
<proteinExistence type="predicted"/>
<feature type="domain" description="DNA binding HTH" evidence="1">
    <location>
        <begin position="12"/>
        <end position="52"/>
    </location>
</feature>
<organism evidence="2 3">
    <name type="scientific">Candidatus Sphingobacterium stercoripullorum</name>
    <dbReference type="NCBI Taxonomy" id="2838759"/>
    <lineage>
        <taxon>Bacteria</taxon>
        <taxon>Pseudomonadati</taxon>
        <taxon>Bacteroidota</taxon>
        <taxon>Sphingobacteriia</taxon>
        <taxon>Sphingobacteriales</taxon>
        <taxon>Sphingobacteriaceae</taxon>
        <taxon>Sphingobacterium</taxon>
    </lineage>
</organism>
<dbReference type="Pfam" id="PF02954">
    <property type="entry name" value="HTH_8"/>
    <property type="match status" value="1"/>
</dbReference>
<dbReference type="GO" id="GO:0043565">
    <property type="term" value="F:sequence-specific DNA binding"/>
    <property type="evidence" value="ECO:0007669"/>
    <property type="project" value="InterPro"/>
</dbReference>
<dbReference type="Proteomes" id="UP000824156">
    <property type="component" value="Unassembled WGS sequence"/>
</dbReference>
<gene>
    <name evidence="2" type="ORF">H9853_02175</name>
</gene>
<dbReference type="InterPro" id="IPR009057">
    <property type="entry name" value="Homeodomain-like_sf"/>
</dbReference>